<keyword evidence="1" id="KW-0547">Nucleotide-binding</keyword>
<sequence>MKKDPAHLMTDESPSIDQLLKNLDQAMISERHRLRRQLHELRKKPDEAKLAQWVARVQASCAQVTA</sequence>
<dbReference type="PATRIC" id="fig|1194404.4.peg.5415"/>
<dbReference type="EMBL" id="AOKG01001795">
    <property type="protein sequence ID" value="EPN44349.1"/>
    <property type="molecule type" value="Genomic_DNA"/>
</dbReference>
<keyword evidence="1" id="KW-0347">Helicase</keyword>
<dbReference type="Proteomes" id="UP000015729">
    <property type="component" value="Unassembled WGS sequence"/>
</dbReference>
<keyword evidence="1" id="KW-0378">Hydrolase</keyword>
<organism evidence="1 2">
    <name type="scientific">Pseudomonas syringae pv. actinidiae ICMP 18807</name>
    <dbReference type="NCBI Taxonomy" id="1194404"/>
    <lineage>
        <taxon>Bacteria</taxon>
        <taxon>Pseudomonadati</taxon>
        <taxon>Pseudomonadota</taxon>
        <taxon>Gammaproteobacteria</taxon>
        <taxon>Pseudomonadales</taxon>
        <taxon>Pseudomonadaceae</taxon>
        <taxon>Pseudomonas</taxon>
        <taxon>Pseudomonas syringae</taxon>
    </lineage>
</organism>
<proteinExistence type="predicted"/>
<dbReference type="GO" id="GO:0004386">
    <property type="term" value="F:helicase activity"/>
    <property type="evidence" value="ECO:0007669"/>
    <property type="project" value="UniProtKB-KW"/>
</dbReference>
<comment type="caution">
    <text evidence="1">The sequence shown here is derived from an EMBL/GenBank/DDBJ whole genome shotgun (WGS) entry which is preliminary data.</text>
</comment>
<dbReference type="AlphaFoldDB" id="S6TQW2"/>
<feature type="non-terminal residue" evidence="1">
    <location>
        <position position="66"/>
    </location>
</feature>
<gene>
    <name evidence="1" type="ORF">A244_26271</name>
</gene>
<evidence type="ECO:0000313" key="1">
    <source>
        <dbReference type="EMBL" id="EPN44349.1"/>
    </source>
</evidence>
<name>S6TQW2_PSESF</name>
<evidence type="ECO:0000313" key="2">
    <source>
        <dbReference type="Proteomes" id="UP000015729"/>
    </source>
</evidence>
<keyword evidence="1" id="KW-0067">ATP-binding</keyword>
<reference evidence="1 2" key="1">
    <citation type="journal article" date="2013" name="PLoS Pathog.">
        <title>Genomic analysis of the Kiwifruit pathogen Pseudomonas syringae pv. actinidiae provides insight into the origins of an emergent plant disease.</title>
        <authorList>
            <person name="McCann H.C."/>
            <person name="Rikkerink E.H."/>
            <person name="Bertels F."/>
            <person name="Fiers M."/>
            <person name="Lu A."/>
            <person name="Rees-George J."/>
            <person name="Andersen M.T."/>
            <person name="Gleave A.P."/>
            <person name="Haubold B."/>
            <person name="Wohlers M.W."/>
            <person name="Guttman D.S."/>
            <person name="Wang P.W."/>
            <person name="Straub C."/>
            <person name="Vanneste J.L."/>
            <person name="Rainey P.B."/>
            <person name="Templeton M.D."/>
        </authorList>
    </citation>
    <scope>NUCLEOTIDE SEQUENCE [LARGE SCALE GENOMIC DNA]</scope>
    <source>
        <strain evidence="1 2">ICMP 18807</strain>
    </source>
</reference>
<protein>
    <submittedName>
        <fullName evidence="1">ATP-dependent helicase HrpA</fullName>
    </submittedName>
</protein>
<accession>S6TQW2</accession>